<reference evidence="4 5" key="1">
    <citation type="journal article" date="2012" name="J. Bacteriol.">
        <title>Genome Sequence of Fibrella aestuarina BUZ 2T, a Filamentous Marine Bacterium.</title>
        <authorList>
            <person name="Filippini M."/>
            <person name="Qi W."/>
            <person name="Blom J."/>
            <person name="Goesmann A."/>
            <person name="Smits T.H."/>
            <person name="Bagheri H.C."/>
        </authorList>
    </citation>
    <scope>NUCLEOTIDE SEQUENCE [LARGE SCALE GENOMIC DNA]</scope>
    <source>
        <strain evidence="5">BUZ 2T</strain>
    </source>
</reference>
<keyword evidence="2" id="KW-0175">Coiled coil</keyword>
<protein>
    <submittedName>
        <fullName evidence="4">Major capsid protein Gp5</fullName>
    </submittedName>
</protein>
<accession>I0KCY2</accession>
<feature type="coiled-coil region" evidence="2">
    <location>
        <begin position="71"/>
        <end position="129"/>
    </location>
</feature>
<dbReference type="eggNOG" id="COG4653">
    <property type="taxonomic scope" value="Bacteria"/>
</dbReference>
<evidence type="ECO:0000256" key="2">
    <source>
        <dbReference type="SAM" id="Coils"/>
    </source>
</evidence>
<dbReference type="HOGENOM" id="CLU_572059_0_0_10"/>
<sequence>MHYELFALLFASLLFLVGFGRPFDGTSGLSFSLAGHLPQRPGQWLFEKAALLFEKESEVLDQFKKEVEKGVTGLKESVKKQLEEIQNATDKKASKEDIDAIKQGIDDDLKKMQDSIDEVLIQSKRHQEEKPAARKSIPQQIEEGMKRLKSEVAKDGKLKNLPKRDGAEVDIDLKAVSTMLSSYALANANAITMLRGIEMEPGVAKDPTTPLFLTDLIEVGFTDSHTIQWAERILLEGGAGQTAEGAMFPQISTKYDTVSATSKKTAAYAKISEEMLEDVEFVQSEIIEEIQTGSNSIGVALENQLLTGDGVGQNHKGLFTQATAFAFPTGFKKQAAPSIYDAIVAVILVLQKANFTPSHILINPSTMANLLTTKDSTGQYVLVPFMTQNGVVINGVRLVVSNRIAEDNFLIGDMKKAKLFIRRQLNLKFFDQNEDDGLKDLYTIAGSTRAIFRVKTPDLKAFVKGTFAAVITAITAP</sequence>
<dbReference type="SUPFAM" id="SSF56563">
    <property type="entry name" value="Major capsid protein gp5"/>
    <property type="match status" value="1"/>
</dbReference>
<dbReference type="OrthoDB" id="637859at2"/>
<feature type="domain" description="Phage capsid-like C-terminal" evidence="3">
    <location>
        <begin position="212"/>
        <end position="466"/>
    </location>
</feature>
<dbReference type="Gene3D" id="3.30.2400.10">
    <property type="entry name" value="Major capsid protein gp5"/>
    <property type="match status" value="1"/>
</dbReference>
<dbReference type="STRING" id="1166018.FAES_3984"/>
<dbReference type="EMBL" id="HE796683">
    <property type="protein sequence ID" value="CCH01985.1"/>
    <property type="molecule type" value="Genomic_DNA"/>
</dbReference>
<dbReference type="RefSeq" id="WP_015333084.1">
    <property type="nucleotide sequence ID" value="NC_020054.1"/>
</dbReference>
<dbReference type="InterPro" id="IPR024455">
    <property type="entry name" value="Phage_capsid"/>
</dbReference>
<dbReference type="Proteomes" id="UP000011058">
    <property type="component" value="Chromosome"/>
</dbReference>
<evidence type="ECO:0000313" key="4">
    <source>
        <dbReference type="EMBL" id="CCH01985.1"/>
    </source>
</evidence>
<evidence type="ECO:0000259" key="3">
    <source>
        <dbReference type="Pfam" id="PF05065"/>
    </source>
</evidence>
<dbReference type="AlphaFoldDB" id="I0KCY2"/>
<organism evidence="4 5">
    <name type="scientific">Fibrella aestuarina BUZ 2</name>
    <dbReference type="NCBI Taxonomy" id="1166018"/>
    <lineage>
        <taxon>Bacteria</taxon>
        <taxon>Pseudomonadati</taxon>
        <taxon>Bacteroidota</taxon>
        <taxon>Cytophagia</taxon>
        <taxon>Cytophagales</taxon>
        <taxon>Spirosomataceae</taxon>
        <taxon>Fibrella</taxon>
    </lineage>
</organism>
<name>I0KCY2_9BACT</name>
<keyword evidence="5" id="KW-1185">Reference proteome</keyword>
<dbReference type="Gene3D" id="3.30.2320.10">
    <property type="entry name" value="hypothetical protein PF0899 domain"/>
    <property type="match status" value="1"/>
</dbReference>
<evidence type="ECO:0000313" key="5">
    <source>
        <dbReference type="Proteomes" id="UP000011058"/>
    </source>
</evidence>
<evidence type="ECO:0000256" key="1">
    <source>
        <dbReference type="ARBA" id="ARBA00004328"/>
    </source>
</evidence>
<dbReference type="Pfam" id="PF05065">
    <property type="entry name" value="Phage_capsid"/>
    <property type="match status" value="1"/>
</dbReference>
<dbReference type="NCBIfam" id="TIGR01554">
    <property type="entry name" value="major_cap_HK97"/>
    <property type="match status" value="1"/>
</dbReference>
<comment type="subcellular location">
    <subcellularLocation>
        <location evidence="1">Virion</location>
    </subcellularLocation>
</comment>
<gene>
    <name evidence="4" type="primary">5</name>
    <name evidence="4" type="ORF">FAES_3984</name>
</gene>
<dbReference type="InterPro" id="IPR054612">
    <property type="entry name" value="Phage_capsid-like_C"/>
</dbReference>
<proteinExistence type="predicted"/>
<dbReference type="KEGG" id="fae:FAES_3984"/>